<evidence type="ECO:0000256" key="1">
    <source>
        <dbReference type="SAM" id="Phobius"/>
    </source>
</evidence>
<dbReference type="Gene3D" id="1.10.260.40">
    <property type="entry name" value="lambda repressor-like DNA-binding domains"/>
    <property type="match status" value="1"/>
</dbReference>
<dbReference type="Proteomes" id="UP000323454">
    <property type="component" value="Unassembled WGS sequence"/>
</dbReference>
<feature type="domain" description="HTH cro/C1-type" evidence="2">
    <location>
        <begin position="18"/>
        <end position="71"/>
    </location>
</feature>
<evidence type="ECO:0000259" key="2">
    <source>
        <dbReference type="PROSITE" id="PS50943"/>
    </source>
</evidence>
<dbReference type="AlphaFoldDB" id="A0A5B2XD58"/>
<dbReference type="GO" id="GO:0003677">
    <property type="term" value="F:DNA binding"/>
    <property type="evidence" value="ECO:0007669"/>
    <property type="project" value="InterPro"/>
</dbReference>
<gene>
    <name evidence="3" type="ORF">F0L68_15620</name>
</gene>
<dbReference type="Pfam" id="PF13560">
    <property type="entry name" value="HTH_31"/>
    <property type="match status" value="1"/>
</dbReference>
<feature type="transmembrane region" description="Helical" evidence="1">
    <location>
        <begin position="207"/>
        <end position="228"/>
    </location>
</feature>
<protein>
    <submittedName>
        <fullName evidence="3">Helix-turn-helix domain-containing protein</fullName>
    </submittedName>
</protein>
<reference evidence="3 4" key="2">
    <citation type="submission" date="2019-09" db="EMBL/GenBank/DDBJ databases">
        <authorList>
            <person name="Jin C."/>
        </authorList>
    </citation>
    <scope>NUCLEOTIDE SEQUENCE [LARGE SCALE GENOMIC DNA]</scope>
    <source>
        <strain evidence="3 4">AN110305</strain>
    </source>
</reference>
<dbReference type="InterPro" id="IPR043917">
    <property type="entry name" value="DUF5753"/>
</dbReference>
<dbReference type="CDD" id="cd00093">
    <property type="entry name" value="HTH_XRE"/>
    <property type="match status" value="1"/>
</dbReference>
<comment type="caution">
    <text evidence="3">The sequence shown here is derived from an EMBL/GenBank/DDBJ whole genome shotgun (WGS) entry which is preliminary data.</text>
</comment>
<dbReference type="InterPro" id="IPR001387">
    <property type="entry name" value="Cro/C1-type_HTH"/>
</dbReference>
<reference evidence="3 4" key="1">
    <citation type="submission" date="2019-09" db="EMBL/GenBank/DDBJ databases">
        <title>Goodfellowia gen. nov., a new genus of the Pseudonocardineae related to Actinoalloteichus, containing Goodfellowia coeruleoviolacea gen. nov., comb. nov. gen. nov., comb. nov.</title>
        <authorList>
            <person name="Labeda D."/>
        </authorList>
    </citation>
    <scope>NUCLEOTIDE SEQUENCE [LARGE SCALE GENOMIC DNA]</scope>
    <source>
        <strain evidence="3 4">AN110305</strain>
    </source>
</reference>
<dbReference type="SMART" id="SM00530">
    <property type="entry name" value="HTH_XRE"/>
    <property type="match status" value="1"/>
</dbReference>
<evidence type="ECO:0000313" key="3">
    <source>
        <dbReference type="EMBL" id="KAA2261678.1"/>
    </source>
</evidence>
<sequence length="287" mass="32422">MPPQRSTRTRLRRVGTMMRTLRESADKTGYDAAERLQCSQAKISRMETGDVGVKLAELEALLGYYLATDEQRTRALTVWKESRHKSSWSRFADALTERFRAYAELESDAALIQRVDISLVPGFFQTENYALALHKAAPHFPSQINIDRAIEARKKRQRRLDDDDPPKVHAIIDEAVLHRLVGGPEIMVEQLQHLHDLSRRRNITIQVLPFGAGAYATLGGPFIMLVFADPEDPTAVYREHLGGGSWVEDPAEVDQYTRTFDDLRKAALSAKESANLIREVAADLDPR</sequence>
<dbReference type="InterPro" id="IPR010982">
    <property type="entry name" value="Lambda_DNA-bd_dom_sf"/>
</dbReference>
<dbReference type="EMBL" id="VUOB01000026">
    <property type="protein sequence ID" value="KAA2261678.1"/>
    <property type="molecule type" value="Genomic_DNA"/>
</dbReference>
<proteinExistence type="predicted"/>
<evidence type="ECO:0000313" key="4">
    <source>
        <dbReference type="Proteomes" id="UP000323454"/>
    </source>
</evidence>
<name>A0A5B2XD58_9PSEU</name>
<dbReference type="OrthoDB" id="3462393at2"/>
<accession>A0A5B2XD58</accession>
<keyword evidence="1" id="KW-0812">Transmembrane</keyword>
<dbReference type="PROSITE" id="PS50943">
    <property type="entry name" value="HTH_CROC1"/>
    <property type="match status" value="1"/>
</dbReference>
<keyword evidence="1" id="KW-0472">Membrane</keyword>
<keyword evidence="4" id="KW-1185">Reference proteome</keyword>
<keyword evidence="1" id="KW-1133">Transmembrane helix</keyword>
<dbReference type="SUPFAM" id="SSF47413">
    <property type="entry name" value="lambda repressor-like DNA-binding domains"/>
    <property type="match status" value="1"/>
</dbReference>
<organism evidence="3 4">
    <name type="scientific">Solihabitans fulvus</name>
    <dbReference type="NCBI Taxonomy" id="1892852"/>
    <lineage>
        <taxon>Bacteria</taxon>
        <taxon>Bacillati</taxon>
        <taxon>Actinomycetota</taxon>
        <taxon>Actinomycetes</taxon>
        <taxon>Pseudonocardiales</taxon>
        <taxon>Pseudonocardiaceae</taxon>
        <taxon>Solihabitans</taxon>
    </lineage>
</organism>
<dbReference type="Pfam" id="PF19054">
    <property type="entry name" value="DUF5753"/>
    <property type="match status" value="1"/>
</dbReference>